<gene>
    <name evidence="1" type="ORF">VroAM7_51110</name>
</gene>
<dbReference type="InterPro" id="IPR003462">
    <property type="entry name" value="ODC_Mu_crystall"/>
</dbReference>
<evidence type="ECO:0008006" key="3">
    <source>
        <dbReference type="Google" id="ProtNLM"/>
    </source>
</evidence>
<dbReference type="InterPro" id="IPR036291">
    <property type="entry name" value="NAD(P)-bd_dom_sf"/>
</dbReference>
<organism evidence="1 2">
    <name type="scientific">Vibrio rotiferianus</name>
    <dbReference type="NCBI Taxonomy" id="190895"/>
    <lineage>
        <taxon>Bacteria</taxon>
        <taxon>Pseudomonadati</taxon>
        <taxon>Pseudomonadota</taxon>
        <taxon>Gammaproteobacteria</taxon>
        <taxon>Vibrionales</taxon>
        <taxon>Vibrionaceae</taxon>
        <taxon>Vibrio</taxon>
    </lineage>
</organism>
<evidence type="ECO:0000313" key="2">
    <source>
        <dbReference type="Proteomes" id="UP000315115"/>
    </source>
</evidence>
<geneLocation type="plasmid" evidence="2">
    <name>pam7 dna</name>
</geneLocation>
<reference evidence="2" key="1">
    <citation type="submission" date="2019-07" db="EMBL/GenBank/DDBJ databases">
        <title>Complete Genome Sequences of Vibrion rotiferianus strain AM7.</title>
        <authorList>
            <person name="Miyazaki K."/>
            <person name="Wiseschart A."/>
            <person name="Pootanakit K."/>
            <person name="Ishimori K."/>
            <person name="Kitahara K."/>
        </authorList>
    </citation>
    <scope>NUCLEOTIDE SEQUENCE [LARGE SCALE GENOMIC DNA]</scope>
    <source>
        <strain evidence="2">AM7</strain>
        <plasmid evidence="2">pam7 dna</plasmid>
    </source>
</reference>
<dbReference type="AlphaFoldDB" id="A0A510IH85"/>
<proteinExistence type="predicted"/>
<dbReference type="EMBL" id="AP019800">
    <property type="protein sequence ID" value="BBL92458.1"/>
    <property type="molecule type" value="Genomic_DNA"/>
</dbReference>
<protein>
    <recommendedName>
        <fullName evidence="3">Ornithine cyclodeaminase</fullName>
    </recommendedName>
</protein>
<dbReference type="Pfam" id="PF02423">
    <property type="entry name" value="OCD_Mu_crystall"/>
    <property type="match status" value="1"/>
</dbReference>
<name>A0A510IH85_9VIBR</name>
<keyword evidence="1" id="KW-0614">Plasmid</keyword>
<dbReference type="Proteomes" id="UP000315115">
    <property type="component" value="Plasmid pAM7"/>
</dbReference>
<accession>A0A510IH85</accession>
<evidence type="ECO:0000313" key="1">
    <source>
        <dbReference type="EMBL" id="BBL92458.1"/>
    </source>
</evidence>
<dbReference type="SUPFAM" id="SSF51735">
    <property type="entry name" value="NAD(P)-binding Rossmann-fold domains"/>
    <property type="match status" value="1"/>
</dbReference>
<sequence length="81" mass="9036">MIVKLYANMFFFYVFLFDFMAGGVQHTVNPLVTEIGQVITGNAQGRKMDKEITVFDSSGIAIQDLFVSAKLLDLVDRKAAE</sequence>